<dbReference type="PANTHER" id="PTHR10794:SF82">
    <property type="entry name" value="ALPHA_BETA-HYDROLASES SUPERFAMILY PROTEIN"/>
    <property type="match status" value="1"/>
</dbReference>
<proteinExistence type="predicted"/>
<dbReference type="AlphaFoldDB" id="A0A061DXG1"/>
<accession>A0A061DXG1</accession>
<dbReference type="PANTHER" id="PTHR10794">
    <property type="entry name" value="ABHYDROLASE DOMAIN-CONTAINING PROTEIN"/>
    <property type="match status" value="1"/>
</dbReference>
<dbReference type="HOGENOM" id="CLU_2077345_0_0_1"/>
<evidence type="ECO:0000313" key="2">
    <source>
        <dbReference type="Proteomes" id="UP000026915"/>
    </source>
</evidence>
<dbReference type="InParanoid" id="A0A061DXG1"/>
<sequence length="118" mass="12872">MMANDENEVKHLEEDGANTPLVGAASCMLSSGPLDISLSCLVLQIGKALKRHSISNSVRDFDNHATRVLGKFETLDTYYRRSSSINYVENVSVPLHCVSSLDVPLCTSEAIPWDECSG</sequence>
<dbReference type="InterPro" id="IPR050960">
    <property type="entry name" value="AB_hydrolase_4_sf"/>
</dbReference>
<protein>
    <submittedName>
        <fullName evidence="1">Alpha/beta-Hydrolases superfamily protein, putative</fullName>
    </submittedName>
</protein>
<dbReference type="Gramene" id="EOX97097">
    <property type="protein sequence ID" value="EOX97097"/>
    <property type="gene ID" value="TCM_006199"/>
</dbReference>
<name>A0A061DXG1_THECC</name>
<dbReference type="EMBL" id="CM001880">
    <property type="protein sequence ID" value="EOX97097.1"/>
    <property type="molecule type" value="Genomic_DNA"/>
</dbReference>
<keyword evidence="2" id="KW-1185">Reference proteome</keyword>
<organism evidence="1 2">
    <name type="scientific">Theobroma cacao</name>
    <name type="common">Cacao</name>
    <name type="synonym">Cocoa</name>
    <dbReference type="NCBI Taxonomy" id="3641"/>
    <lineage>
        <taxon>Eukaryota</taxon>
        <taxon>Viridiplantae</taxon>
        <taxon>Streptophyta</taxon>
        <taxon>Embryophyta</taxon>
        <taxon>Tracheophyta</taxon>
        <taxon>Spermatophyta</taxon>
        <taxon>Magnoliopsida</taxon>
        <taxon>eudicotyledons</taxon>
        <taxon>Gunneridae</taxon>
        <taxon>Pentapetalae</taxon>
        <taxon>rosids</taxon>
        <taxon>malvids</taxon>
        <taxon>Malvales</taxon>
        <taxon>Malvaceae</taxon>
        <taxon>Byttnerioideae</taxon>
        <taxon>Theobroma</taxon>
    </lineage>
</organism>
<evidence type="ECO:0000313" key="1">
    <source>
        <dbReference type="EMBL" id="EOX97097.1"/>
    </source>
</evidence>
<gene>
    <name evidence="1" type="ORF">TCM_006199</name>
</gene>
<dbReference type="eggNOG" id="KOG1838">
    <property type="taxonomic scope" value="Eukaryota"/>
</dbReference>
<dbReference type="Proteomes" id="UP000026915">
    <property type="component" value="Chromosome 2"/>
</dbReference>
<reference evidence="1 2" key="1">
    <citation type="journal article" date="2013" name="Genome Biol.">
        <title>The genome sequence of the most widely cultivated cacao type and its use to identify candidate genes regulating pod color.</title>
        <authorList>
            <person name="Motamayor J.C."/>
            <person name="Mockaitis K."/>
            <person name="Schmutz J."/>
            <person name="Haiminen N."/>
            <person name="Iii D.L."/>
            <person name="Cornejo O."/>
            <person name="Findley S.D."/>
            <person name="Zheng P."/>
            <person name="Utro F."/>
            <person name="Royaert S."/>
            <person name="Saski C."/>
            <person name="Jenkins J."/>
            <person name="Podicheti R."/>
            <person name="Zhao M."/>
            <person name="Scheffler B.E."/>
            <person name="Stack J.C."/>
            <person name="Feltus F.A."/>
            <person name="Mustiga G.M."/>
            <person name="Amores F."/>
            <person name="Phillips W."/>
            <person name="Marelli J.P."/>
            <person name="May G.D."/>
            <person name="Shapiro H."/>
            <person name="Ma J."/>
            <person name="Bustamante C.D."/>
            <person name="Schnell R.J."/>
            <person name="Main D."/>
            <person name="Gilbert D."/>
            <person name="Parida L."/>
            <person name="Kuhn D.N."/>
        </authorList>
    </citation>
    <scope>NUCLEOTIDE SEQUENCE [LARGE SCALE GENOMIC DNA]</scope>
    <source>
        <strain evidence="2">cv. Matina 1-6</strain>
    </source>
</reference>